<dbReference type="OMA" id="CDAHIAS"/>
<dbReference type="GO" id="GO:0005576">
    <property type="term" value="C:extracellular region"/>
    <property type="evidence" value="ECO:0007669"/>
    <property type="project" value="UniProtKB-SubCell"/>
</dbReference>
<proteinExistence type="predicted"/>
<evidence type="ECO:0000256" key="2">
    <source>
        <dbReference type="ARBA" id="ARBA00022525"/>
    </source>
</evidence>
<accession>A0A8C4YZB5</accession>
<dbReference type="Gene3D" id="1.20.90.10">
    <property type="entry name" value="Phospholipase A2 domain"/>
    <property type="match status" value="2"/>
</dbReference>
<feature type="domain" description="Phospholipase A2-like central" evidence="5">
    <location>
        <begin position="154"/>
        <end position="247"/>
    </location>
</feature>
<dbReference type="Pfam" id="PF05826">
    <property type="entry name" value="Phospholip_A2_2"/>
    <property type="match status" value="1"/>
</dbReference>
<evidence type="ECO:0000313" key="7">
    <source>
        <dbReference type="Proteomes" id="UP000694546"/>
    </source>
</evidence>
<reference evidence="6" key="2">
    <citation type="submission" date="2025-09" db="UniProtKB">
        <authorList>
            <consortium name="Ensembl"/>
        </authorList>
    </citation>
    <scope>IDENTIFICATION</scope>
</reference>
<dbReference type="GeneTree" id="ENSGT00940000165179"/>
<feature type="compositionally biased region" description="Basic and acidic residues" evidence="3">
    <location>
        <begin position="330"/>
        <end position="343"/>
    </location>
</feature>
<dbReference type="InterPro" id="IPR036444">
    <property type="entry name" value="PLipase_A2_dom_sf"/>
</dbReference>
<keyword evidence="4" id="KW-0732">Signal</keyword>
<dbReference type="PROSITE" id="PS00118">
    <property type="entry name" value="PA2_HIS"/>
    <property type="match status" value="1"/>
</dbReference>
<reference evidence="6" key="1">
    <citation type="submission" date="2025-08" db="UniProtKB">
        <authorList>
            <consortium name="Ensembl"/>
        </authorList>
    </citation>
    <scope>IDENTIFICATION</scope>
</reference>
<evidence type="ECO:0000256" key="4">
    <source>
        <dbReference type="SAM" id="SignalP"/>
    </source>
</evidence>
<evidence type="ECO:0000256" key="1">
    <source>
        <dbReference type="ARBA" id="ARBA00004613"/>
    </source>
</evidence>
<feature type="chain" id="PRO_5046764798" description="Phospholipase A2-like central domain-containing protein" evidence="4">
    <location>
        <begin position="21"/>
        <end position="473"/>
    </location>
</feature>
<evidence type="ECO:0000256" key="3">
    <source>
        <dbReference type="SAM" id="MobiDB-lite"/>
    </source>
</evidence>
<feature type="region of interest" description="Disordered" evidence="3">
    <location>
        <begin position="312"/>
        <end position="343"/>
    </location>
</feature>
<name>A0A8C4YZB5_GADMO</name>
<evidence type="ECO:0000259" key="5">
    <source>
        <dbReference type="Pfam" id="PF05826"/>
    </source>
</evidence>
<dbReference type="InterPro" id="IPR016090">
    <property type="entry name" value="PLA2-like_dom"/>
</dbReference>
<dbReference type="CDD" id="cd04704">
    <property type="entry name" value="PLA2_bee_venom_like"/>
    <property type="match status" value="1"/>
</dbReference>
<evidence type="ECO:0000313" key="6">
    <source>
        <dbReference type="Ensembl" id="ENSGMOP00000002620.2"/>
    </source>
</evidence>
<dbReference type="GO" id="GO:0050482">
    <property type="term" value="P:arachidonate secretion"/>
    <property type="evidence" value="ECO:0007669"/>
    <property type="project" value="InterPro"/>
</dbReference>
<dbReference type="InterPro" id="IPR033113">
    <property type="entry name" value="PLA2_histidine"/>
</dbReference>
<protein>
    <recommendedName>
        <fullName evidence="5">Phospholipase A2-like central domain-containing protein</fullName>
    </recommendedName>
</protein>
<feature type="signal peptide" evidence="4">
    <location>
        <begin position="1"/>
        <end position="20"/>
    </location>
</feature>
<sequence>LLSSILFVLILSLLAQATAADGTTSGHFCPTLRSAAGKGHDARLTFLQRAPLGHLVLYLSVWTEHNQLVRCSVNSNPSITEEYLSLCNEKPDAQTDAAVRRLNISALLLFPNPCTPDVARDPVSVVLKTDRADGWDPASRTSDVISRRKRSWLFPGTLWCGVGSSAMEYNQLGMFESADKCCREHDHCVHIIRSFTVNYGMFNTNLFTVSHCDCDQRFRQCLLGVNDTISDMVGYSFFNILRVPCFNLVRQKHCTEKSWWGRCKVSKEAPYAVFQKSLSYNTSVVASKPAAVPSKGVPAACIEGCLPTNPKRRPKVKPTDTSAPTAARCRPREPPRGDTFQPRRREGKACRMAHCTVLKVLDECKYRIPALEEKYGLKNTESKIVYHCDYTFLVRKVLEHIKATQRILSLLVEFVSTRCFDLPMQKRCLNRKRSNQYYCVDTAAQKRILQDTKTVIPVRFFKRCMRTVAPGIS</sequence>
<dbReference type="SUPFAM" id="SSF48619">
    <property type="entry name" value="Phospholipase A2, PLA2"/>
    <property type="match status" value="1"/>
</dbReference>
<dbReference type="Ensembl" id="ENSGMOT00000002705.2">
    <property type="protein sequence ID" value="ENSGMOP00000002620.2"/>
    <property type="gene ID" value="ENSGMOG00000002478.2"/>
</dbReference>
<keyword evidence="7" id="KW-1185">Reference proteome</keyword>
<dbReference type="PANTHER" id="PTHR12253">
    <property type="entry name" value="RH14732P"/>
    <property type="match status" value="1"/>
</dbReference>
<dbReference type="GO" id="GO:0004623">
    <property type="term" value="F:phospholipase A2 activity"/>
    <property type="evidence" value="ECO:0007669"/>
    <property type="project" value="InterPro"/>
</dbReference>
<organism evidence="6 7">
    <name type="scientific">Gadus morhua</name>
    <name type="common">Atlantic cod</name>
    <dbReference type="NCBI Taxonomy" id="8049"/>
    <lineage>
        <taxon>Eukaryota</taxon>
        <taxon>Metazoa</taxon>
        <taxon>Chordata</taxon>
        <taxon>Craniata</taxon>
        <taxon>Vertebrata</taxon>
        <taxon>Euteleostomi</taxon>
        <taxon>Actinopterygii</taxon>
        <taxon>Neopterygii</taxon>
        <taxon>Teleostei</taxon>
        <taxon>Neoteleostei</taxon>
        <taxon>Acanthomorphata</taxon>
        <taxon>Zeiogadaria</taxon>
        <taxon>Gadariae</taxon>
        <taxon>Gadiformes</taxon>
        <taxon>Gadoidei</taxon>
        <taxon>Gadidae</taxon>
        <taxon>Gadus</taxon>
    </lineage>
</organism>
<dbReference type="Proteomes" id="UP000694546">
    <property type="component" value="Chromosome 11"/>
</dbReference>
<dbReference type="GO" id="GO:0006644">
    <property type="term" value="P:phospholipid metabolic process"/>
    <property type="evidence" value="ECO:0007669"/>
    <property type="project" value="InterPro"/>
</dbReference>
<dbReference type="AlphaFoldDB" id="A0A8C4YZB5"/>
<keyword evidence="2" id="KW-0964">Secreted</keyword>
<comment type="subcellular location">
    <subcellularLocation>
        <location evidence="1">Secreted</location>
    </subcellularLocation>
</comment>